<dbReference type="GO" id="GO:0003723">
    <property type="term" value="F:RNA binding"/>
    <property type="evidence" value="ECO:0007669"/>
    <property type="project" value="UniProtKB-UniRule"/>
</dbReference>
<feature type="compositionally biased region" description="Polar residues" evidence="2">
    <location>
        <begin position="126"/>
        <end position="146"/>
    </location>
</feature>
<feature type="compositionally biased region" description="Low complexity" evidence="2">
    <location>
        <begin position="99"/>
        <end position="108"/>
    </location>
</feature>
<dbReference type="CDD" id="cd00590">
    <property type="entry name" value="RRM_SF"/>
    <property type="match status" value="1"/>
</dbReference>
<accession>K0RLC5</accession>
<evidence type="ECO:0000313" key="5">
    <source>
        <dbReference type="Proteomes" id="UP000266841"/>
    </source>
</evidence>
<dbReference type="EMBL" id="AGNL01046879">
    <property type="protein sequence ID" value="EJK47512.1"/>
    <property type="molecule type" value="Genomic_DNA"/>
</dbReference>
<dbReference type="InterPro" id="IPR000504">
    <property type="entry name" value="RRM_dom"/>
</dbReference>
<keyword evidence="1" id="KW-0694">RNA-binding</keyword>
<keyword evidence="5" id="KW-1185">Reference proteome</keyword>
<dbReference type="InterPro" id="IPR035979">
    <property type="entry name" value="RBD_domain_sf"/>
</dbReference>
<feature type="compositionally biased region" description="Basic and acidic residues" evidence="2">
    <location>
        <begin position="168"/>
        <end position="177"/>
    </location>
</feature>
<dbReference type="OMA" id="NELCAPW"/>
<evidence type="ECO:0000256" key="1">
    <source>
        <dbReference type="PROSITE-ProRule" id="PRU00176"/>
    </source>
</evidence>
<dbReference type="Proteomes" id="UP000266841">
    <property type="component" value="Unassembled WGS sequence"/>
</dbReference>
<feature type="region of interest" description="Disordered" evidence="2">
    <location>
        <begin position="440"/>
        <end position="459"/>
    </location>
</feature>
<name>K0RLC5_THAOC</name>
<feature type="region of interest" description="Disordered" evidence="2">
    <location>
        <begin position="99"/>
        <end position="188"/>
    </location>
</feature>
<dbReference type="OrthoDB" id="48736at2759"/>
<reference evidence="4 5" key="1">
    <citation type="journal article" date="2012" name="Genome Biol.">
        <title>Genome and low-iron response of an oceanic diatom adapted to chronic iron limitation.</title>
        <authorList>
            <person name="Lommer M."/>
            <person name="Specht M."/>
            <person name="Roy A.S."/>
            <person name="Kraemer L."/>
            <person name="Andreson R."/>
            <person name="Gutowska M.A."/>
            <person name="Wolf J."/>
            <person name="Bergner S.V."/>
            <person name="Schilhabel M.B."/>
            <person name="Klostermeier U.C."/>
            <person name="Beiko R.G."/>
            <person name="Rosenstiel P."/>
            <person name="Hippler M."/>
            <person name="Laroche J."/>
        </authorList>
    </citation>
    <scope>NUCLEOTIDE SEQUENCE [LARGE SCALE GENOMIC DNA]</scope>
    <source>
        <strain evidence="4 5">CCMP1005</strain>
    </source>
</reference>
<dbReference type="eggNOG" id="ENOG502RX5A">
    <property type="taxonomic scope" value="Eukaryota"/>
</dbReference>
<sequence length="459" mass="50745">MAAGKKKRAFIGNLRPRPNLDERLYHDLFVPHCLAVKNYPGSGITVVSPKTGGHREQTRTPSAHALVEFGDVQYAIQVLDGVQYDGRTLRISREKTNFKSSGNSFGSSRWAGSGAAPRHHQMNHKGPNNTKQLSEAKISNVSQGGSAMSEGPSPVATIVDNKSSDQQPAEKIEREGHPSGPTNDEFEVRRGMSLSQLMEEYGERDPEWKKEVNVGANSTISQLNSGRREDNGMLAPFGKASIHLEVVSFGYKYGAPSQSRRGFTYSHPLPPIDVRDLDRAPGNVAKFDGLSFLVKRSLLNPKQDSGETEDTEEVEDEEITVTKQSPMRRRANEIADEAVKILVESIDEGGHGPVSPLTMTISIGSEYGRHRSVVLVEHLAVILRARLRRNDGRSYNETSGGTNGIVNHPVSVGTRHRDIQAKHTDEEAFGEDLKREYRKAEKAKKKEAEWSWGGDDDSW</sequence>
<gene>
    <name evidence="4" type="ORF">THAOC_33759</name>
</gene>
<proteinExistence type="predicted"/>
<comment type="caution">
    <text evidence="4">The sequence shown here is derived from an EMBL/GenBank/DDBJ whole genome shotgun (WGS) entry which is preliminary data.</text>
</comment>
<dbReference type="SUPFAM" id="SSF54928">
    <property type="entry name" value="RNA-binding domain, RBD"/>
    <property type="match status" value="1"/>
</dbReference>
<organism evidence="4 5">
    <name type="scientific">Thalassiosira oceanica</name>
    <name type="common">Marine diatom</name>
    <dbReference type="NCBI Taxonomy" id="159749"/>
    <lineage>
        <taxon>Eukaryota</taxon>
        <taxon>Sar</taxon>
        <taxon>Stramenopiles</taxon>
        <taxon>Ochrophyta</taxon>
        <taxon>Bacillariophyta</taxon>
        <taxon>Coscinodiscophyceae</taxon>
        <taxon>Thalassiosirophycidae</taxon>
        <taxon>Thalassiosirales</taxon>
        <taxon>Thalassiosiraceae</taxon>
        <taxon>Thalassiosira</taxon>
    </lineage>
</organism>
<evidence type="ECO:0000256" key="2">
    <source>
        <dbReference type="SAM" id="MobiDB-lite"/>
    </source>
</evidence>
<evidence type="ECO:0000259" key="3">
    <source>
        <dbReference type="PROSITE" id="PS50102"/>
    </source>
</evidence>
<feature type="compositionally biased region" description="Basic and acidic residues" evidence="2">
    <location>
        <begin position="440"/>
        <end position="449"/>
    </location>
</feature>
<dbReference type="PROSITE" id="PS50102">
    <property type="entry name" value="RRM"/>
    <property type="match status" value="1"/>
</dbReference>
<feature type="domain" description="RRM" evidence="3">
    <location>
        <begin position="7"/>
        <end position="96"/>
    </location>
</feature>
<evidence type="ECO:0000313" key="4">
    <source>
        <dbReference type="EMBL" id="EJK47512.1"/>
    </source>
</evidence>
<dbReference type="AlphaFoldDB" id="K0RLC5"/>
<protein>
    <recommendedName>
        <fullName evidence="3">RRM domain-containing protein</fullName>
    </recommendedName>
</protein>